<accession>G7VGI9</accession>
<dbReference type="HOGENOM" id="CLU_496633_0_0_2"/>
<evidence type="ECO:0000313" key="2">
    <source>
        <dbReference type="Proteomes" id="UP000005867"/>
    </source>
</evidence>
<reference evidence="1 2" key="1">
    <citation type="journal article" date="2012" name="J. Bacteriol.">
        <title>Complete genome sequence of strain 1860, a crenarchaeon of the genus pyrobaculum able to grow with various electron acceptors.</title>
        <authorList>
            <person name="Mardanov A.V."/>
            <person name="Gumerov V.M."/>
            <person name="Slobodkina G.B."/>
            <person name="Beletsky A.V."/>
            <person name="Bonch-Osmolovskaya E.A."/>
            <person name="Ravin N.V."/>
            <person name="Skryabin K.G."/>
        </authorList>
    </citation>
    <scope>NUCLEOTIDE SEQUENCE [LARGE SCALE GENOMIC DNA]</scope>
    <source>
        <strain evidence="1 2">1860</strain>
    </source>
</reference>
<dbReference type="Proteomes" id="UP000005867">
    <property type="component" value="Chromosome"/>
</dbReference>
<evidence type="ECO:0000313" key="1">
    <source>
        <dbReference type="EMBL" id="AET33089.1"/>
    </source>
</evidence>
<protein>
    <submittedName>
        <fullName evidence="1">Uncharacterized protein</fullName>
    </submittedName>
</protein>
<dbReference type="BioCyc" id="PSP1104324:GJSN-1644-MONOMER"/>
<dbReference type="eggNOG" id="arCOG11620">
    <property type="taxonomic scope" value="Archaea"/>
</dbReference>
<dbReference type="EMBL" id="CP003098">
    <property type="protein sequence ID" value="AET33089.1"/>
    <property type="molecule type" value="Genomic_DNA"/>
</dbReference>
<dbReference type="STRING" id="1104324.P186_1675"/>
<sequence>MTRVVYIVYLLAALGYALSIAAAPGAVVKIENRTTLTVTTDLILTVEVNNTKLSQLYGGDVFTTAVVNYELWCSAKMNKSVVYLLQKPIDAVTLSFSQISMDICQGEVTKIAKLYIYLVVLTRDGRYVASFHIDVAKLAAEAGIKLEFTPEWRAVVFTIDTRLVDRCNWLEYDIRGKYGGDVGVLKIISWDCFNSSRALRISYQPTYFYLSKYIKVNLYITIDNRTLARDLSTGGEFILPGREGLYGVVKNMTIEIYGPQNRYFLKPLDTIGPVNITQPTTSQRQITGIVINATYIPPFYFMEILLNDTVAPEGLYIYQGNVTPRLLYAYAVVKKPNLLHIYVIPEREGYLSGNFTITYSGPGVVKTGSIPVPPIQLGAGEVVKSWPEPRAKFYQIGIKQPQPLISVDIPLEGGAVAAYVEVNATVRPRDPLYPSMLYIAAYVNKSGVLLPMPRGVLLNSTNPGIYSAYLNGTVRLRWLIPAPSGGSLTVYIYGDNIATFQLLSGRAYLLTPRWSQRTLSPPADWDRVVAAALATAAAAALLVFKRRR</sequence>
<dbReference type="GeneID" id="11596173"/>
<dbReference type="RefSeq" id="WP_014288915.1">
    <property type="nucleotide sequence ID" value="NC_016645.1"/>
</dbReference>
<organism evidence="1 2">
    <name type="scientific">Pyrobaculum ferrireducens</name>
    <dbReference type="NCBI Taxonomy" id="1104324"/>
    <lineage>
        <taxon>Archaea</taxon>
        <taxon>Thermoproteota</taxon>
        <taxon>Thermoprotei</taxon>
        <taxon>Thermoproteales</taxon>
        <taxon>Thermoproteaceae</taxon>
        <taxon>Pyrobaculum</taxon>
    </lineage>
</organism>
<proteinExistence type="predicted"/>
<dbReference type="OrthoDB" id="383504at2157"/>
<dbReference type="KEGG" id="pyr:P186_1675"/>
<keyword evidence="2" id="KW-1185">Reference proteome</keyword>
<dbReference type="AlphaFoldDB" id="G7VGI9"/>
<name>G7VGI9_9CREN</name>
<gene>
    <name evidence="1" type="ORF">P186_1675</name>
</gene>